<dbReference type="PROSITE" id="PS50126">
    <property type="entry name" value="S1"/>
    <property type="match status" value="1"/>
</dbReference>
<dbReference type="Gene3D" id="3.30.1370.10">
    <property type="entry name" value="K Homology domain, type 1"/>
    <property type="match status" value="1"/>
</dbReference>
<dbReference type="AlphaFoldDB" id="A0RXU2"/>
<evidence type="ECO:0000256" key="1">
    <source>
        <dbReference type="ARBA" id="ARBA00009155"/>
    </source>
</evidence>
<dbReference type="GO" id="GO:0005737">
    <property type="term" value="C:cytoplasm"/>
    <property type="evidence" value="ECO:0007669"/>
    <property type="project" value="UniProtKB-SubCell"/>
</dbReference>
<dbReference type="GO" id="GO:0034475">
    <property type="term" value="P:U4 snRNA 3'-end processing"/>
    <property type="evidence" value="ECO:0007669"/>
    <property type="project" value="TreeGrafter"/>
</dbReference>
<dbReference type="NCBIfam" id="NF003181">
    <property type="entry name" value="PRK04163.1-1"/>
    <property type="match status" value="1"/>
</dbReference>
<dbReference type="Proteomes" id="UP000000758">
    <property type="component" value="Chromosome"/>
</dbReference>
<dbReference type="InterPro" id="IPR004087">
    <property type="entry name" value="KH_dom"/>
</dbReference>
<dbReference type="InterPro" id="IPR036612">
    <property type="entry name" value="KH_dom_type_1_sf"/>
</dbReference>
<feature type="domain" description="S1 motif" evidence="6">
    <location>
        <begin position="60"/>
        <end position="134"/>
    </location>
</feature>
<dbReference type="InterPro" id="IPR026699">
    <property type="entry name" value="Exosome_RNA_bind1/RRP40/RRP4"/>
</dbReference>
<comment type="subcellular location">
    <subcellularLocation>
        <location evidence="5">Cytoplasm</location>
    </subcellularLocation>
</comment>
<evidence type="ECO:0000256" key="3">
    <source>
        <dbReference type="ARBA" id="ARBA00022835"/>
    </source>
</evidence>
<dbReference type="InterPro" id="IPR048565">
    <property type="entry name" value="S1_RRP4"/>
</dbReference>
<dbReference type="PANTHER" id="PTHR21321">
    <property type="entry name" value="PNAS-3 RELATED"/>
    <property type="match status" value="1"/>
</dbReference>
<dbReference type="GO" id="GO:0000178">
    <property type="term" value="C:exosome (RNase complex)"/>
    <property type="evidence" value="ECO:0007669"/>
    <property type="project" value="UniProtKB-KW"/>
</dbReference>
<dbReference type="PANTHER" id="PTHR21321:SF4">
    <property type="entry name" value="EXOSOME COMPLEX COMPONENT RRP4"/>
    <property type="match status" value="1"/>
</dbReference>
<dbReference type="InterPro" id="IPR003029">
    <property type="entry name" value="S1_domain"/>
</dbReference>
<dbReference type="PROSITE" id="PS50084">
    <property type="entry name" value="KH_TYPE_1"/>
    <property type="match status" value="1"/>
</dbReference>
<dbReference type="GO" id="GO:0071051">
    <property type="term" value="P:poly(A)-dependent snoRNA 3'-end processing"/>
    <property type="evidence" value="ECO:0007669"/>
    <property type="project" value="TreeGrafter"/>
</dbReference>
<keyword evidence="4 5" id="KW-0694">RNA-binding</keyword>
<proteinExistence type="inferred from homology"/>
<dbReference type="EMBL" id="DP000238">
    <property type="protein sequence ID" value="ABK78159.1"/>
    <property type="molecule type" value="Genomic_DNA"/>
</dbReference>
<dbReference type="GO" id="GO:0071034">
    <property type="term" value="P:CUT catabolic process"/>
    <property type="evidence" value="ECO:0007669"/>
    <property type="project" value="TreeGrafter"/>
</dbReference>
<dbReference type="FunFam" id="2.40.50.140:FF:000127">
    <property type="entry name" value="Exosome complex component RRP40"/>
    <property type="match status" value="1"/>
</dbReference>
<dbReference type="SMART" id="SM00316">
    <property type="entry name" value="S1"/>
    <property type="match status" value="1"/>
</dbReference>
<dbReference type="GO" id="GO:0000467">
    <property type="term" value="P:exonucleolytic trimming to generate mature 3'-end of 5.8S rRNA from tricistronic rRNA transcript (SSU-rRNA, 5.8S rRNA, LSU-rRNA)"/>
    <property type="evidence" value="ECO:0007669"/>
    <property type="project" value="TreeGrafter"/>
</dbReference>
<dbReference type="HOGENOM" id="CLU_071769_0_0_2"/>
<dbReference type="SUPFAM" id="SSF110324">
    <property type="entry name" value="Ribosomal L27 protein-like"/>
    <property type="match status" value="1"/>
</dbReference>
<evidence type="ECO:0000313" key="8">
    <source>
        <dbReference type="Proteomes" id="UP000000758"/>
    </source>
</evidence>
<protein>
    <recommendedName>
        <fullName evidence="5">Exosome complex component Rrp4</fullName>
    </recommendedName>
</protein>
<comment type="subunit">
    <text evidence="5">Component of the archaeal exosome complex. Forms a trimer of Rrp4 and/or Csl4 subunits. The trimer associates with an hexameric ring-like arrangement composed of 3 Rrp41-Rrp42 heterodimers.</text>
</comment>
<dbReference type="SMART" id="SM00322">
    <property type="entry name" value="KH"/>
    <property type="match status" value="1"/>
</dbReference>
<gene>
    <name evidence="5" type="primary">rrp4</name>
    <name evidence="7" type="ordered locus">CENSYa_1537</name>
</gene>
<dbReference type="SUPFAM" id="SSF50249">
    <property type="entry name" value="Nucleic acid-binding proteins"/>
    <property type="match status" value="1"/>
</dbReference>
<dbReference type="SUPFAM" id="SSF54791">
    <property type="entry name" value="Eukaryotic type KH-domain (KH-domain type I)"/>
    <property type="match status" value="1"/>
</dbReference>
<name>A0RXU2_CENSY</name>
<dbReference type="GO" id="GO:0008143">
    <property type="term" value="F:poly(A) binding"/>
    <property type="evidence" value="ECO:0007669"/>
    <property type="project" value="InterPro"/>
</dbReference>
<dbReference type="EnsemblBacteria" id="ABK78159">
    <property type="protein sequence ID" value="ABK78159"/>
    <property type="gene ID" value="CENSYa_1537"/>
</dbReference>
<comment type="similarity">
    <text evidence="1 5">Belongs to the RRP4 family.</text>
</comment>
<evidence type="ECO:0000256" key="4">
    <source>
        <dbReference type="ARBA" id="ARBA00022884"/>
    </source>
</evidence>
<reference evidence="7 8" key="1">
    <citation type="journal article" date="2006" name="Proc. Natl. Acad. Sci. U.S.A.">
        <title>Genomic analysis of the uncultivated marine crenarchaeote Cenarchaeum symbiosum.</title>
        <authorList>
            <person name="Hallam S.J."/>
            <person name="Konstantinidis K.T."/>
            <person name="Putnam N."/>
            <person name="Schleper C."/>
            <person name="Watanabe Y."/>
            <person name="Sugahara J."/>
            <person name="Preston C."/>
            <person name="de la Torre J."/>
            <person name="Richardson P.M."/>
            <person name="DeLong E.F."/>
        </authorList>
    </citation>
    <scope>NUCLEOTIDE SEQUENCE [LARGE SCALE GENOMIC DNA]</scope>
    <source>
        <strain evidence="8">A</strain>
    </source>
</reference>
<dbReference type="CDD" id="cd05789">
    <property type="entry name" value="S1_Rrp4"/>
    <property type="match status" value="1"/>
</dbReference>
<dbReference type="InterPro" id="IPR023474">
    <property type="entry name" value="Rrp4"/>
</dbReference>
<organism evidence="7 8">
    <name type="scientific">Cenarchaeum symbiosum (strain A)</name>
    <dbReference type="NCBI Taxonomy" id="414004"/>
    <lineage>
        <taxon>Archaea</taxon>
        <taxon>Nitrososphaerota</taxon>
        <taxon>Candidatus Cenarchaeales</taxon>
        <taxon>Candidatus Cenarchaeaceae</taxon>
        <taxon>Candidatus Cenarchaeum</taxon>
    </lineage>
</organism>
<dbReference type="Gene3D" id="2.40.50.140">
    <property type="entry name" value="Nucleic acid-binding proteins"/>
    <property type="match status" value="1"/>
</dbReference>
<dbReference type="CDD" id="cd22524">
    <property type="entry name" value="KH-I_Rrp4_prokar"/>
    <property type="match status" value="1"/>
</dbReference>
<evidence type="ECO:0000259" key="6">
    <source>
        <dbReference type="PROSITE" id="PS50126"/>
    </source>
</evidence>
<evidence type="ECO:0000313" key="7">
    <source>
        <dbReference type="EMBL" id="ABK78159.1"/>
    </source>
</evidence>
<dbReference type="InterPro" id="IPR004088">
    <property type="entry name" value="KH_dom_type_1"/>
</dbReference>
<keyword evidence="8" id="KW-1185">Reference proteome</keyword>
<dbReference type="KEGG" id="csy:CENSYa_1537"/>
<dbReference type="HAMAP" id="MF_00623">
    <property type="entry name" value="Exosome_Rrp4"/>
    <property type="match status" value="1"/>
</dbReference>
<dbReference type="PATRIC" id="fig|414004.10.peg.1410"/>
<dbReference type="InterPro" id="IPR054371">
    <property type="entry name" value="RRP4_N"/>
</dbReference>
<dbReference type="Gene3D" id="2.40.50.100">
    <property type="match status" value="1"/>
</dbReference>
<dbReference type="InterPro" id="IPR012340">
    <property type="entry name" value="NA-bd_OB-fold"/>
</dbReference>
<evidence type="ECO:0000256" key="5">
    <source>
        <dbReference type="HAMAP-Rule" id="MF_00623"/>
    </source>
</evidence>
<comment type="function">
    <text evidence="5">Non-catalytic component of the exosome, which is a complex involved in RNA degradation. Increases the RNA binding and the efficiency of RNA degradation. Confers strong poly(A) specificity to the exosome.</text>
</comment>
<keyword evidence="3 5" id="KW-0271">Exosome</keyword>
<dbReference type="Pfam" id="PF00013">
    <property type="entry name" value="KH_1"/>
    <property type="match status" value="1"/>
</dbReference>
<evidence type="ECO:0000256" key="2">
    <source>
        <dbReference type="ARBA" id="ARBA00022490"/>
    </source>
</evidence>
<dbReference type="STRING" id="414004.CENSYa_1537"/>
<dbReference type="Pfam" id="PF22625">
    <property type="entry name" value="ECR1_N_2"/>
    <property type="match status" value="1"/>
</dbReference>
<keyword evidence="2 5" id="KW-0963">Cytoplasm</keyword>
<sequence>MDDRKRVMPGDVITTGPYRPEQNTILEGRNIVATVVGVSEIADDAVSVIPLTGMYYPKVGDLVIGKVTSHSSLAWEVEINSCYVGFLPASDVFGRGFDAQGDELSSKLAKGELVAARVANFDRTRDPLVTVAERDLGKIDTGDLVTISPSKVARLIGKRGAMIETIEKATGATVTIGQNGRVVVSCESPDGLLKAKKAIQMVEEQAHMSNLTDRVRSMLESRDGC</sequence>
<accession>A0RXU2</accession>